<feature type="signal peptide" evidence="1">
    <location>
        <begin position="1"/>
        <end position="29"/>
    </location>
</feature>
<dbReference type="EMBL" id="RCDD01000001">
    <property type="protein sequence ID" value="RLK61093.1"/>
    <property type="molecule type" value="Genomic_DNA"/>
</dbReference>
<dbReference type="AlphaFoldDB" id="A0A421BAD1"/>
<proteinExistence type="predicted"/>
<sequence length="275" mass="28811">MGFFGKSRLLAAVAVAAALTLTGCGGGTAQSGDNAASQPNGEAKKSAFDTLRGLTDAVKAKSSSVKSAHFTLTGDLAGQSMTGEGDFTFGGTANMQMSMKTREGHVSLRLLDSVMYIKTPAEIEPGKSWLKFDLNDKDNPLVAMLGKSLDSARQADPTATLERIADVSEITAVKTEEVNGQSTTRYTLAVDVTKLGMKASELGMDEAAVAQLGTAGVKSFPADIWINGDDLPVRYAMEIPLSGKKVTMKADYTDWGKPVEIVAPPADEVAELPAG</sequence>
<dbReference type="PROSITE" id="PS51257">
    <property type="entry name" value="PROKAR_LIPOPROTEIN"/>
    <property type="match status" value="1"/>
</dbReference>
<keyword evidence="3" id="KW-1185">Reference proteome</keyword>
<dbReference type="RefSeq" id="WP_121389812.1">
    <property type="nucleotide sequence ID" value="NZ_RCDD01000001.1"/>
</dbReference>
<accession>A0A421BAD1</accession>
<feature type="chain" id="PRO_5019491998" description="Lipoprotein LprG" evidence="1">
    <location>
        <begin position="30"/>
        <end position="275"/>
    </location>
</feature>
<evidence type="ECO:0000313" key="3">
    <source>
        <dbReference type="Proteomes" id="UP000282454"/>
    </source>
</evidence>
<dbReference type="InterPro" id="IPR029046">
    <property type="entry name" value="LolA/LolB/LppX"/>
</dbReference>
<gene>
    <name evidence="2" type="ORF">CLV68_1608</name>
</gene>
<dbReference type="OrthoDB" id="3427828at2"/>
<evidence type="ECO:0000256" key="1">
    <source>
        <dbReference type="SAM" id="SignalP"/>
    </source>
</evidence>
<name>A0A421BAD1_9PSEU</name>
<reference evidence="2 3" key="1">
    <citation type="submission" date="2018-10" db="EMBL/GenBank/DDBJ databases">
        <title>Genomic Encyclopedia of Archaeal and Bacterial Type Strains, Phase II (KMG-II): from individual species to whole genera.</title>
        <authorList>
            <person name="Goeker M."/>
        </authorList>
    </citation>
    <scope>NUCLEOTIDE SEQUENCE [LARGE SCALE GENOMIC DNA]</scope>
    <source>
        <strain evidence="2 3">DSM 45657</strain>
    </source>
</reference>
<evidence type="ECO:0008006" key="4">
    <source>
        <dbReference type="Google" id="ProtNLM"/>
    </source>
</evidence>
<dbReference type="SUPFAM" id="SSF89392">
    <property type="entry name" value="Prokaryotic lipoproteins and lipoprotein localization factors"/>
    <property type="match status" value="1"/>
</dbReference>
<comment type="caution">
    <text evidence="2">The sequence shown here is derived from an EMBL/GenBank/DDBJ whole genome shotgun (WGS) entry which is preliminary data.</text>
</comment>
<organism evidence="2 3">
    <name type="scientific">Actinokineospora cianjurensis</name>
    <dbReference type="NCBI Taxonomy" id="585224"/>
    <lineage>
        <taxon>Bacteria</taxon>
        <taxon>Bacillati</taxon>
        <taxon>Actinomycetota</taxon>
        <taxon>Actinomycetes</taxon>
        <taxon>Pseudonocardiales</taxon>
        <taxon>Pseudonocardiaceae</taxon>
        <taxon>Actinokineospora</taxon>
    </lineage>
</organism>
<dbReference type="Proteomes" id="UP000282454">
    <property type="component" value="Unassembled WGS sequence"/>
</dbReference>
<protein>
    <recommendedName>
        <fullName evidence="4">Lipoprotein LprG</fullName>
    </recommendedName>
</protein>
<keyword evidence="1" id="KW-0732">Signal</keyword>
<dbReference type="Gene3D" id="2.50.20.20">
    <property type="match status" value="1"/>
</dbReference>
<evidence type="ECO:0000313" key="2">
    <source>
        <dbReference type="EMBL" id="RLK61093.1"/>
    </source>
</evidence>